<dbReference type="Proteomes" id="UP000198618">
    <property type="component" value="Unassembled WGS sequence"/>
</dbReference>
<reference evidence="2 3" key="1">
    <citation type="submission" date="2016-10" db="EMBL/GenBank/DDBJ databases">
        <authorList>
            <person name="de Groot N.N."/>
        </authorList>
    </citation>
    <scope>NUCLEOTIDE SEQUENCE [LARGE SCALE GENOMIC DNA]</scope>
    <source>
        <strain evidence="2 3">IBRC-M 10780</strain>
    </source>
</reference>
<accession>A0A1I0HP45</accession>
<feature type="transmembrane region" description="Helical" evidence="1">
    <location>
        <begin position="6"/>
        <end position="23"/>
    </location>
</feature>
<dbReference type="STRING" id="930131.SAMN05216389_1405"/>
<dbReference type="RefSeq" id="WP_090873133.1">
    <property type="nucleotide sequence ID" value="NZ_FOHE01000040.1"/>
</dbReference>
<organism evidence="2 3">
    <name type="scientific">Oceanobacillus limi</name>
    <dbReference type="NCBI Taxonomy" id="930131"/>
    <lineage>
        <taxon>Bacteria</taxon>
        <taxon>Bacillati</taxon>
        <taxon>Bacillota</taxon>
        <taxon>Bacilli</taxon>
        <taxon>Bacillales</taxon>
        <taxon>Bacillaceae</taxon>
        <taxon>Oceanobacillus</taxon>
    </lineage>
</organism>
<protein>
    <submittedName>
        <fullName evidence="2">Uncharacterized protein</fullName>
    </submittedName>
</protein>
<gene>
    <name evidence="2" type="ORF">SAMN05216389_1405</name>
</gene>
<proteinExistence type="predicted"/>
<name>A0A1I0HP45_9BACI</name>
<keyword evidence="3" id="KW-1185">Reference proteome</keyword>
<keyword evidence="1" id="KW-1133">Transmembrane helix</keyword>
<evidence type="ECO:0000313" key="2">
    <source>
        <dbReference type="EMBL" id="SET84937.1"/>
    </source>
</evidence>
<keyword evidence="1" id="KW-0472">Membrane</keyword>
<dbReference type="AlphaFoldDB" id="A0A1I0HP45"/>
<evidence type="ECO:0000313" key="3">
    <source>
        <dbReference type="Proteomes" id="UP000198618"/>
    </source>
</evidence>
<dbReference type="EMBL" id="FOHE01000040">
    <property type="protein sequence ID" value="SET84937.1"/>
    <property type="molecule type" value="Genomic_DNA"/>
</dbReference>
<keyword evidence="1" id="KW-0812">Transmembrane</keyword>
<sequence>MTELTTTFLLLTVVLYALTIIAFSRVHKRALTRIDELNRDLMNEQLSNVRLKREIGRDNE</sequence>
<evidence type="ECO:0000256" key="1">
    <source>
        <dbReference type="SAM" id="Phobius"/>
    </source>
</evidence>